<dbReference type="Proteomes" id="UP000694568">
    <property type="component" value="Unplaced"/>
</dbReference>
<dbReference type="PANTHER" id="PTHR31728">
    <property type="entry name" value="ABRAXAS FAMILY MEMBER"/>
    <property type="match status" value="1"/>
</dbReference>
<keyword evidence="7" id="KW-1185">Reference proteome</keyword>
<dbReference type="GO" id="GO:0005634">
    <property type="term" value="C:nucleus"/>
    <property type="evidence" value="ECO:0007669"/>
    <property type="project" value="UniProtKB-SubCell"/>
</dbReference>
<reference evidence="6" key="1">
    <citation type="submission" date="2025-08" db="UniProtKB">
        <authorList>
            <consortium name="Ensembl"/>
        </authorList>
    </citation>
    <scope>IDENTIFICATION</scope>
</reference>
<dbReference type="PROSITE" id="PS50249">
    <property type="entry name" value="MPN"/>
    <property type="match status" value="1"/>
</dbReference>
<gene>
    <name evidence="6" type="primary">abraxas1</name>
</gene>
<feature type="domain" description="MPN" evidence="5">
    <location>
        <begin position="73"/>
        <end position="226"/>
    </location>
</feature>
<evidence type="ECO:0000256" key="1">
    <source>
        <dbReference type="ARBA" id="ARBA00004123"/>
    </source>
</evidence>
<dbReference type="GO" id="GO:0031593">
    <property type="term" value="F:polyubiquitin modification-dependent protein binding"/>
    <property type="evidence" value="ECO:0007669"/>
    <property type="project" value="TreeGrafter"/>
</dbReference>
<organism evidence="6 7">
    <name type="scientific">Sander lucioperca</name>
    <name type="common">Pike-perch</name>
    <name type="synonym">Perca lucioperca</name>
    <dbReference type="NCBI Taxonomy" id="283035"/>
    <lineage>
        <taxon>Eukaryota</taxon>
        <taxon>Metazoa</taxon>
        <taxon>Chordata</taxon>
        <taxon>Craniata</taxon>
        <taxon>Vertebrata</taxon>
        <taxon>Euteleostomi</taxon>
        <taxon>Actinopterygii</taxon>
        <taxon>Neopterygii</taxon>
        <taxon>Teleostei</taxon>
        <taxon>Neoteleostei</taxon>
        <taxon>Acanthomorphata</taxon>
        <taxon>Eupercaria</taxon>
        <taxon>Perciformes</taxon>
        <taxon>Percoidei</taxon>
        <taxon>Percidae</taxon>
        <taxon>Luciopercinae</taxon>
        <taxon>Sander</taxon>
    </lineage>
</organism>
<dbReference type="PANTHER" id="PTHR31728:SF2">
    <property type="entry name" value="BRCA1-A COMPLEX SUBUNIT ABRAXAS 1"/>
    <property type="match status" value="1"/>
</dbReference>
<accession>A0A8C9X572</accession>
<evidence type="ECO:0000256" key="4">
    <source>
        <dbReference type="SAM" id="MobiDB-lite"/>
    </source>
</evidence>
<dbReference type="Ensembl" id="ENSSLUT00000004171.1">
    <property type="protein sequence ID" value="ENSSLUP00000004046.1"/>
    <property type="gene ID" value="ENSSLUG00000001792.1"/>
</dbReference>
<dbReference type="GeneTree" id="ENSGT00530000063424"/>
<dbReference type="GO" id="GO:0090307">
    <property type="term" value="P:mitotic spindle assembly"/>
    <property type="evidence" value="ECO:0007669"/>
    <property type="project" value="TreeGrafter"/>
</dbReference>
<dbReference type="GO" id="GO:0008017">
    <property type="term" value="F:microtubule binding"/>
    <property type="evidence" value="ECO:0007669"/>
    <property type="project" value="TreeGrafter"/>
</dbReference>
<comment type="subcellular location">
    <subcellularLocation>
        <location evidence="1">Nucleus</location>
    </subcellularLocation>
</comment>
<protein>
    <submittedName>
        <fullName evidence="6">Abraxas 1, BRCA1 A complex subunit</fullName>
    </submittedName>
</protein>
<keyword evidence="2" id="KW-0175">Coiled coil</keyword>
<evidence type="ECO:0000313" key="7">
    <source>
        <dbReference type="Proteomes" id="UP000694568"/>
    </source>
</evidence>
<reference evidence="6" key="2">
    <citation type="submission" date="2025-09" db="UniProtKB">
        <authorList>
            <consortium name="Ensembl"/>
        </authorList>
    </citation>
    <scope>IDENTIFICATION</scope>
</reference>
<proteinExistence type="predicted"/>
<dbReference type="Pfam" id="PF21125">
    <property type="entry name" value="MPN_2A_DUB_like"/>
    <property type="match status" value="1"/>
</dbReference>
<dbReference type="GO" id="GO:0070536">
    <property type="term" value="P:protein K63-linked deubiquitination"/>
    <property type="evidence" value="ECO:0007669"/>
    <property type="project" value="TreeGrafter"/>
</dbReference>
<dbReference type="InterPro" id="IPR037518">
    <property type="entry name" value="MPN"/>
</dbReference>
<dbReference type="GO" id="GO:0008608">
    <property type="term" value="P:attachment of spindle microtubules to kinetochore"/>
    <property type="evidence" value="ECO:0007669"/>
    <property type="project" value="TreeGrafter"/>
</dbReference>
<dbReference type="InterPro" id="IPR023238">
    <property type="entry name" value="FAM175"/>
</dbReference>
<evidence type="ECO:0000256" key="3">
    <source>
        <dbReference type="ARBA" id="ARBA00023242"/>
    </source>
</evidence>
<dbReference type="PRINTS" id="PR02051">
    <property type="entry name" value="PROTEINF175"/>
</dbReference>
<keyword evidence="3" id="KW-0539">Nucleus</keyword>
<evidence type="ECO:0000256" key="2">
    <source>
        <dbReference type="ARBA" id="ARBA00023054"/>
    </source>
</evidence>
<evidence type="ECO:0000259" key="5">
    <source>
        <dbReference type="PROSITE" id="PS50249"/>
    </source>
</evidence>
<feature type="compositionally biased region" description="Low complexity" evidence="4">
    <location>
        <begin position="398"/>
        <end position="410"/>
    </location>
</feature>
<name>A0A8C9X572_SANLU</name>
<dbReference type="AlphaFoldDB" id="A0A8C9X572"/>
<evidence type="ECO:0000313" key="6">
    <source>
        <dbReference type="Ensembl" id="ENSSLUP00000004046.1"/>
    </source>
</evidence>
<sequence length="475" mass="53498">MSSYNKETYVCPNVKKQSVGCLKHAPPLAYTVSLIMTDCVGKTHVFTAAMLRFSSSADSLHPLSTSSMAEPTVRMSGIVLASLMFQHVNSDSDVEGLILGESKFEEQITISDSQADNIHIEEIYNIQKHIACHRLNHFYNSVGEVNVDVVKNILADNKQERVIGWYRQRRNSGQQMTFREKLVHEKLKASLSNPHMIFVLLTPSRVTAAGATHRTEYAAFISRSRQFVNVPVTVTNLGLLEQLAYWKVSAPCSAAGYHLTMKKHSSKFFSSNGLLREVNDVNTMNDSLQTELQKACREVEESERLVETLQAEVSALRTRLSEKNQQHGAAGDSDSQHPQQQNVRLQEAVRALLAVSPLFHSQTLTLDAFPVPELCCRGEREAEVSTETPPPGRKRTRGTPSGETQETQEEQLLTESLTNQWPEARSPLFMALFLTFWDIFVALPTFLLFSFNFLTFFCGFADDFVALSRLFWDFF</sequence>
<feature type="region of interest" description="Disordered" evidence="4">
    <location>
        <begin position="380"/>
        <end position="410"/>
    </location>
</feature>
<feature type="region of interest" description="Disordered" evidence="4">
    <location>
        <begin position="320"/>
        <end position="343"/>
    </location>
</feature>